<reference evidence="1" key="1">
    <citation type="journal article" date="2015" name="Nature">
        <title>Complex archaea that bridge the gap between prokaryotes and eukaryotes.</title>
        <authorList>
            <person name="Spang A."/>
            <person name="Saw J.H."/>
            <person name="Jorgensen S.L."/>
            <person name="Zaremba-Niedzwiedzka K."/>
            <person name="Martijn J."/>
            <person name="Lind A.E."/>
            <person name="van Eijk R."/>
            <person name="Schleper C."/>
            <person name="Guy L."/>
            <person name="Ettema T.J."/>
        </authorList>
    </citation>
    <scope>NUCLEOTIDE SEQUENCE</scope>
</reference>
<organism evidence="1">
    <name type="scientific">marine sediment metagenome</name>
    <dbReference type="NCBI Taxonomy" id="412755"/>
    <lineage>
        <taxon>unclassified sequences</taxon>
        <taxon>metagenomes</taxon>
        <taxon>ecological metagenomes</taxon>
    </lineage>
</organism>
<protein>
    <submittedName>
        <fullName evidence="1">Uncharacterized protein</fullName>
    </submittedName>
</protein>
<comment type="caution">
    <text evidence="1">The sequence shown here is derived from an EMBL/GenBank/DDBJ whole genome shotgun (WGS) entry which is preliminary data.</text>
</comment>
<sequence>MELNFKTLEEQLQDYINEGLWADLDDVTPGQRLGFIEKYMEFVSPKQLRRGTSTASDDKDFRLV</sequence>
<gene>
    <name evidence="1" type="ORF">LCGC14_2742620</name>
</gene>
<evidence type="ECO:0000313" key="1">
    <source>
        <dbReference type="EMBL" id="KKK88497.1"/>
    </source>
</evidence>
<name>A0A0F8Z420_9ZZZZ</name>
<accession>A0A0F8Z420</accession>
<dbReference type="AlphaFoldDB" id="A0A0F8Z420"/>
<feature type="non-terminal residue" evidence="1">
    <location>
        <position position="64"/>
    </location>
</feature>
<proteinExistence type="predicted"/>
<dbReference type="EMBL" id="LAZR01049928">
    <property type="protein sequence ID" value="KKK88497.1"/>
    <property type="molecule type" value="Genomic_DNA"/>
</dbReference>